<evidence type="ECO:0008006" key="4">
    <source>
        <dbReference type="Google" id="ProtNLM"/>
    </source>
</evidence>
<dbReference type="EMBL" id="PGUY01000045">
    <property type="protein sequence ID" value="PLT29139.1"/>
    <property type="molecule type" value="Genomic_DNA"/>
</dbReference>
<name>A0A2N5M454_9BACI</name>
<gene>
    <name evidence="2" type="ORF">CUU66_14430</name>
</gene>
<keyword evidence="3" id="KW-1185">Reference proteome</keyword>
<keyword evidence="1" id="KW-0812">Transmembrane</keyword>
<keyword evidence="1" id="KW-1133">Transmembrane helix</keyword>
<keyword evidence="1" id="KW-0472">Membrane</keyword>
<protein>
    <recommendedName>
        <fullName evidence="4">CTP synthase</fullName>
    </recommendedName>
</protein>
<evidence type="ECO:0000313" key="3">
    <source>
        <dbReference type="Proteomes" id="UP000234748"/>
    </source>
</evidence>
<proteinExistence type="predicted"/>
<accession>A0A2N5M454</accession>
<dbReference type="Pfam" id="PF19754">
    <property type="entry name" value="DUF6241"/>
    <property type="match status" value="1"/>
</dbReference>
<dbReference type="OrthoDB" id="1932566at2"/>
<organism evidence="2 3">
    <name type="scientific">Peribacillus deserti</name>
    <dbReference type="NCBI Taxonomy" id="673318"/>
    <lineage>
        <taxon>Bacteria</taxon>
        <taxon>Bacillati</taxon>
        <taxon>Bacillota</taxon>
        <taxon>Bacilli</taxon>
        <taxon>Bacillales</taxon>
        <taxon>Bacillaceae</taxon>
        <taxon>Peribacillus</taxon>
    </lineage>
</organism>
<dbReference type="InterPro" id="IPR046208">
    <property type="entry name" value="DUF6241"/>
</dbReference>
<comment type="caution">
    <text evidence="2">The sequence shown here is derived from an EMBL/GenBank/DDBJ whole genome shotgun (WGS) entry which is preliminary data.</text>
</comment>
<dbReference type="RefSeq" id="WP_101643352.1">
    <property type="nucleotide sequence ID" value="NZ_PGUY01000045.1"/>
</dbReference>
<reference evidence="2 3" key="1">
    <citation type="submission" date="2017-11" db="EMBL/GenBank/DDBJ databases">
        <title>Comparitive Functional Genomics of Dry Heat Resistant strains isolated from the Viking Spacecraft.</title>
        <authorList>
            <person name="Seuylemezian A."/>
            <person name="Cooper K."/>
            <person name="Vaishampayan P."/>
        </authorList>
    </citation>
    <scope>NUCLEOTIDE SEQUENCE [LARGE SCALE GENOMIC DNA]</scope>
    <source>
        <strain evidence="2 3">V1-29</strain>
    </source>
</reference>
<dbReference type="Proteomes" id="UP000234748">
    <property type="component" value="Unassembled WGS sequence"/>
</dbReference>
<feature type="transmembrane region" description="Helical" evidence="1">
    <location>
        <begin position="9"/>
        <end position="29"/>
    </location>
</feature>
<dbReference type="AlphaFoldDB" id="A0A2N5M454"/>
<sequence>MKEIVKKSAGVFCSVLILTVLSAGIYFYLTSSKQSELDGKTIRVKEESTPAGGKIIEVAEKRTEPVEKELPMKMNEYDVQEAIHGMTHQKIIAEDKWGFTPLTHERVERLITVVEKNEAKYENAEIYLNILSRWHKNDFTKVDKDHNAIWKLQDGTVGEATGIMTMEEERAFIEEHFDIEE</sequence>
<evidence type="ECO:0000313" key="2">
    <source>
        <dbReference type="EMBL" id="PLT29139.1"/>
    </source>
</evidence>
<evidence type="ECO:0000256" key="1">
    <source>
        <dbReference type="SAM" id="Phobius"/>
    </source>
</evidence>